<keyword evidence="2" id="KW-1185">Reference proteome</keyword>
<reference evidence="1 2" key="2">
    <citation type="journal article" date="2022" name="Mol. Ecol. Resour.">
        <title>The genomes of chicory, endive, great burdock and yacon provide insights into Asteraceae paleo-polyploidization history and plant inulin production.</title>
        <authorList>
            <person name="Fan W."/>
            <person name="Wang S."/>
            <person name="Wang H."/>
            <person name="Wang A."/>
            <person name="Jiang F."/>
            <person name="Liu H."/>
            <person name="Zhao H."/>
            <person name="Xu D."/>
            <person name="Zhang Y."/>
        </authorList>
    </citation>
    <scope>NUCLEOTIDE SEQUENCE [LARGE SCALE GENOMIC DNA]</scope>
    <source>
        <strain evidence="2">cv. Niubang</strain>
    </source>
</reference>
<evidence type="ECO:0000313" key="1">
    <source>
        <dbReference type="EMBL" id="KAI3734123.1"/>
    </source>
</evidence>
<name>A0ACB9CII4_ARCLA</name>
<gene>
    <name evidence="1" type="ORF">L6452_13586</name>
</gene>
<organism evidence="1 2">
    <name type="scientific">Arctium lappa</name>
    <name type="common">Greater burdock</name>
    <name type="synonym">Lappa major</name>
    <dbReference type="NCBI Taxonomy" id="4217"/>
    <lineage>
        <taxon>Eukaryota</taxon>
        <taxon>Viridiplantae</taxon>
        <taxon>Streptophyta</taxon>
        <taxon>Embryophyta</taxon>
        <taxon>Tracheophyta</taxon>
        <taxon>Spermatophyta</taxon>
        <taxon>Magnoliopsida</taxon>
        <taxon>eudicotyledons</taxon>
        <taxon>Gunneridae</taxon>
        <taxon>Pentapetalae</taxon>
        <taxon>asterids</taxon>
        <taxon>campanulids</taxon>
        <taxon>Asterales</taxon>
        <taxon>Asteraceae</taxon>
        <taxon>Carduoideae</taxon>
        <taxon>Cardueae</taxon>
        <taxon>Arctiinae</taxon>
        <taxon>Arctium</taxon>
    </lineage>
</organism>
<sequence>MSLNMESLSVGVVRRIVAGHVISQPPYHSCFLYTPTLPCCKILKKGLQIKLYSIIKQRCLLIKKSKLLKNCTNIYFTLTTCHVQV</sequence>
<dbReference type="EMBL" id="CM042050">
    <property type="protein sequence ID" value="KAI3734123.1"/>
    <property type="molecule type" value="Genomic_DNA"/>
</dbReference>
<evidence type="ECO:0000313" key="2">
    <source>
        <dbReference type="Proteomes" id="UP001055879"/>
    </source>
</evidence>
<protein>
    <submittedName>
        <fullName evidence="1">Uncharacterized protein</fullName>
    </submittedName>
</protein>
<proteinExistence type="predicted"/>
<comment type="caution">
    <text evidence="1">The sequence shown here is derived from an EMBL/GenBank/DDBJ whole genome shotgun (WGS) entry which is preliminary data.</text>
</comment>
<reference evidence="2" key="1">
    <citation type="journal article" date="2022" name="Mol. Ecol. Resour.">
        <title>The genomes of chicory, endive, great burdock and yacon provide insights into Asteraceae palaeo-polyploidization history and plant inulin production.</title>
        <authorList>
            <person name="Fan W."/>
            <person name="Wang S."/>
            <person name="Wang H."/>
            <person name="Wang A."/>
            <person name="Jiang F."/>
            <person name="Liu H."/>
            <person name="Zhao H."/>
            <person name="Xu D."/>
            <person name="Zhang Y."/>
        </authorList>
    </citation>
    <scope>NUCLEOTIDE SEQUENCE [LARGE SCALE GENOMIC DNA]</scope>
    <source>
        <strain evidence="2">cv. Niubang</strain>
    </source>
</reference>
<dbReference type="Proteomes" id="UP001055879">
    <property type="component" value="Linkage Group LG04"/>
</dbReference>
<accession>A0ACB9CII4</accession>